<dbReference type="EMBL" id="MCFL01000012">
    <property type="protein sequence ID" value="ORZ37434.1"/>
    <property type="molecule type" value="Genomic_DNA"/>
</dbReference>
<feature type="region of interest" description="Disordered" evidence="1">
    <location>
        <begin position="467"/>
        <end position="518"/>
    </location>
</feature>
<name>A0A1Y2HTZ1_9FUNG</name>
<protein>
    <submittedName>
        <fullName evidence="2">Uncharacterized protein</fullName>
    </submittedName>
</protein>
<feature type="compositionally biased region" description="Low complexity" evidence="1">
    <location>
        <begin position="41"/>
        <end position="50"/>
    </location>
</feature>
<dbReference type="AlphaFoldDB" id="A0A1Y2HTZ1"/>
<feature type="region of interest" description="Disordered" evidence="1">
    <location>
        <begin position="290"/>
        <end position="352"/>
    </location>
</feature>
<feature type="compositionally biased region" description="Low complexity" evidence="1">
    <location>
        <begin position="492"/>
        <end position="502"/>
    </location>
</feature>
<feature type="compositionally biased region" description="Basic and acidic residues" evidence="1">
    <location>
        <begin position="339"/>
        <end position="349"/>
    </location>
</feature>
<feature type="region of interest" description="Disordered" evidence="1">
    <location>
        <begin position="133"/>
        <end position="190"/>
    </location>
</feature>
<accession>A0A1Y2HTZ1</accession>
<evidence type="ECO:0000256" key="1">
    <source>
        <dbReference type="SAM" id="MobiDB-lite"/>
    </source>
</evidence>
<evidence type="ECO:0000313" key="2">
    <source>
        <dbReference type="EMBL" id="ORZ37434.1"/>
    </source>
</evidence>
<gene>
    <name evidence="2" type="ORF">BCR44DRAFT_1033205</name>
</gene>
<feature type="compositionally biased region" description="Low complexity" evidence="1">
    <location>
        <begin position="164"/>
        <end position="177"/>
    </location>
</feature>
<evidence type="ECO:0000313" key="3">
    <source>
        <dbReference type="Proteomes" id="UP000193411"/>
    </source>
</evidence>
<dbReference type="Proteomes" id="UP000193411">
    <property type="component" value="Unassembled WGS sequence"/>
</dbReference>
<reference evidence="2 3" key="1">
    <citation type="submission" date="2016-07" db="EMBL/GenBank/DDBJ databases">
        <title>Pervasive Adenine N6-methylation of Active Genes in Fungi.</title>
        <authorList>
            <consortium name="DOE Joint Genome Institute"/>
            <person name="Mondo S.J."/>
            <person name="Dannebaum R.O."/>
            <person name="Kuo R.C."/>
            <person name="Labutti K."/>
            <person name="Haridas S."/>
            <person name="Kuo A."/>
            <person name="Salamov A."/>
            <person name="Ahrendt S.R."/>
            <person name="Lipzen A."/>
            <person name="Sullivan W."/>
            <person name="Andreopoulos W.B."/>
            <person name="Clum A."/>
            <person name="Lindquist E."/>
            <person name="Daum C."/>
            <person name="Ramamoorthy G.K."/>
            <person name="Gryganskyi A."/>
            <person name="Culley D."/>
            <person name="Magnuson J.K."/>
            <person name="James T.Y."/>
            <person name="O'Malley M.A."/>
            <person name="Stajich J.E."/>
            <person name="Spatafora J.W."/>
            <person name="Visel A."/>
            <person name="Grigoriev I.V."/>
        </authorList>
    </citation>
    <scope>NUCLEOTIDE SEQUENCE [LARGE SCALE GENOMIC DNA]</scope>
    <source>
        <strain evidence="2 3">PL171</strain>
    </source>
</reference>
<feature type="compositionally biased region" description="Polar residues" evidence="1">
    <location>
        <begin position="765"/>
        <end position="782"/>
    </location>
</feature>
<feature type="compositionally biased region" description="Polar residues" evidence="1">
    <location>
        <begin position="53"/>
        <end position="74"/>
    </location>
</feature>
<keyword evidence="3" id="KW-1185">Reference proteome</keyword>
<organism evidence="2 3">
    <name type="scientific">Catenaria anguillulae PL171</name>
    <dbReference type="NCBI Taxonomy" id="765915"/>
    <lineage>
        <taxon>Eukaryota</taxon>
        <taxon>Fungi</taxon>
        <taxon>Fungi incertae sedis</taxon>
        <taxon>Blastocladiomycota</taxon>
        <taxon>Blastocladiomycetes</taxon>
        <taxon>Blastocladiales</taxon>
        <taxon>Catenariaceae</taxon>
        <taxon>Catenaria</taxon>
    </lineage>
</organism>
<sequence>MNGSDGGSDSGQDVSEPSAASVTGATSMSTTGAKTLRRTSRSTSISSVRTAFFASTSPPVKESVSQVLTPEPTSAISVPAARHVDTEFYEQGGKWVHVVQRKPNTPQVVSVPGHAHANGAQVQLAIQRVELPLSRDRRPAVPGAEPGKTPARIPRSPSETSNMSRVSSTSTLGSSYSDENGQDRNAGEMSRQVAELNGLLSSHVPRPGVSGIPTLRPPHAARANSALSLKINASDAARLVPLARSSSLNTSTQQGLAAENPALNENGHVIESPPPASFLSGSYIEVDSSASPTMISNRPSTPPAAPLTPSRIPLPTSSPSSFTRIVRPPTYTTTAVREPAAEQQREKADQPQLKRIPSDNLITVQEDERNYWTERWEMVLSKVPNEAREFLGAKFIPFQESTLNVFNRYDSGSDARGFGAESYWSSMVKEKATGNIHVAHVYEDPGKAYAVQKWSALVSKYFLSSSSTPSSPTLYQHPSSPTLPSHELRGRSFSMRASSTSSKAVPPQRARSPVSATSSTTSVSLSSALVHNQVEILPLASGQGCVRITPLYLVGPMHLMYHADEHAHDNSPDMLARIVLKTLAPLLKVMDHLYKLRDAYVHQSSASLSSSRTSLSSSAPTSLFEEALCTDWTVGHILHPVAVHYASPITREMSFRYMVLDMVPTSVAADKHRSSCALLADFLCQTLNEKAVKVDEWLQMDRPEAKPDSRRIRHVLARLATVQDAHEFRDVRKLVSRLYKSVSKEQQREAARGPVDGQMHALSARSMTAPPSTWSSAATLVD</sequence>
<feature type="compositionally biased region" description="Polar residues" evidence="1">
    <location>
        <begin position="18"/>
        <end position="33"/>
    </location>
</feature>
<feature type="region of interest" description="Disordered" evidence="1">
    <location>
        <begin position="763"/>
        <end position="782"/>
    </location>
</feature>
<proteinExistence type="predicted"/>
<feature type="region of interest" description="Disordered" evidence="1">
    <location>
        <begin position="1"/>
        <end position="74"/>
    </location>
</feature>
<comment type="caution">
    <text evidence="2">The sequence shown here is derived from an EMBL/GenBank/DDBJ whole genome shotgun (WGS) entry which is preliminary data.</text>
</comment>